<evidence type="ECO:0000313" key="1">
    <source>
        <dbReference type="EMBL" id="KAG2391470.1"/>
    </source>
</evidence>
<evidence type="ECO:0000313" key="2">
    <source>
        <dbReference type="Proteomes" id="UP000743370"/>
    </source>
</evidence>
<gene>
    <name evidence="1" type="ORF">HKW66_Vig0127690</name>
</gene>
<dbReference type="PANTHER" id="PTHR33703">
    <property type="entry name" value="OS07G0691300 PROTEIN"/>
    <property type="match status" value="1"/>
</dbReference>
<dbReference type="EMBL" id="JABFOF010000007">
    <property type="protein sequence ID" value="KAG2391470.1"/>
    <property type="molecule type" value="Genomic_DNA"/>
</dbReference>
<dbReference type="InterPro" id="IPR009798">
    <property type="entry name" value="Wun1-like"/>
</dbReference>
<reference evidence="1 2" key="1">
    <citation type="submission" date="2020-05" db="EMBL/GenBank/DDBJ databases">
        <title>Vigna angularis (adzuki bean) Var. LongXiaoDou No. 4 denovo assembly.</title>
        <authorList>
            <person name="Xiang H."/>
        </authorList>
    </citation>
    <scope>NUCLEOTIDE SEQUENCE [LARGE SCALE GENOMIC DNA]</scope>
    <source>
        <tissue evidence="1">Leaf</tissue>
    </source>
</reference>
<dbReference type="AlphaFoldDB" id="A0A8T0K2X7"/>
<protein>
    <submittedName>
        <fullName evidence="1">Wound-induced protein</fullName>
    </submittedName>
</protein>
<dbReference type="PANTHER" id="PTHR33703:SF1">
    <property type="entry name" value="WOUND-INDUCED PROTEIN 1"/>
    <property type="match status" value="1"/>
</dbReference>
<organism evidence="1 2">
    <name type="scientific">Phaseolus angularis</name>
    <name type="common">Azuki bean</name>
    <name type="synonym">Vigna angularis</name>
    <dbReference type="NCBI Taxonomy" id="3914"/>
    <lineage>
        <taxon>Eukaryota</taxon>
        <taxon>Viridiplantae</taxon>
        <taxon>Streptophyta</taxon>
        <taxon>Embryophyta</taxon>
        <taxon>Tracheophyta</taxon>
        <taxon>Spermatophyta</taxon>
        <taxon>Magnoliopsida</taxon>
        <taxon>eudicotyledons</taxon>
        <taxon>Gunneridae</taxon>
        <taxon>Pentapetalae</taxon>
        <taxon>rosids</taxon>
        <taxon>fabids</taxon>
        <taxon>Fabales</taxon>
        <taxon>Fabaceae</taxon>
        <taxon>Papilionoideae</taxon>
        <taxon>50 kb inversion clade</taxon>
        <taxon>NPAAA clade</taxon>
        <taxon>indigoferoid/millettioid clade</taxon>
        <taxon>Phaseoleae</taxon>
        <taxon>Vigna</taxon>
    </lineage>
</organism>
<sequence>MNGEESSGELVEDVASTVINGDERCDGNRKRRRRHEVVRKIEGTYDHQMQEDTSVLKVPLARLTPFCTLLATGTNNNGAKLLKIEAMHKKEEHYARRRGGRRPFLPYSWFVHAWRGSDLEAPWSRQSVSAAQGSFTAKRLRIAIIAAGLGTSRLLEEGFERGFIYDSKTFITDEDDKNNEEFLAQEQTKQLSYQCNCFLEKPWLHDQEDRNKRTITDLYKAITSEDTNTMHRLLAPDLEWWFHGPPSHRHHLIPHLTAATTSSSSSKPVLVPDLIVGFGSVTIAEGFDETNLVWWVHAWTTTADGVITEIREYVNTSVTVTRLGFHGSDDVVASAMCTSVWQSKLCDESVPGLILAI</sequence>
<comment type="caution">
    <text evidence="1">The sequence shown here is derived from an EMBL/GenBank/DDBJ whole genome shotgun (WGS) entry which is preliminary data.</text>
</comment>
<dbReference type="Gene3D" id="3.10.450.50">
    <property type="match status" value="1"/>
</dbReference>
<proteinExistence type="predicted"/>
<dbReference type="Pfam" id="PF07107">
    <property type="entry name" value="WI12"/>
    <property type="match status" value="1"/>
</dbReference>
<name>A0A8T0K2X7_PHAAN</name>
<dbReference type="Proteomes" id="UP000743370">
    <property type="component" value="Unassembled WGS sequence"/>
</dbReference>
<accession>A0A8T0K2X7</accession>
<dbReference type="InterPro" id="IPR032710">
    <property type="entry name" value="NTF2-like_dom_sf"/>
</dbReference>
<dbReference type="SUPFAM" id="SSF54427">
    <property type="entry name" value="NTF2-like"/>
    <property type="match status" value="1"/>
</dbReference>